<evidence type="ECO:0000256" key="1">
    <source>
        <dbReference type="ARBA" id="ARBA00022786"/>
    </source>
</evidence>
<dbReference type="GO" id="GO:0019005">
    <property type="term" value="C:SCF ubiquitin ligase complex"/>
    <property type="evidence" value="ECO:0007669"/>
    <property type="project" value="TreeGrafter"/>
</dbReference>
<dbReference type="PANTHER" id="PTHR13318">
    <property type="entry name" value="PARTNER OF PAIRED, ISOFORM B-RELATED"/>
    <property type="match status" value="1"/>
</dbReference>
<dbReference type="Gene3D" id="1.20.1280.50">
    <property type="match status" value="1"/>
</dbReference>
<dbReference type="AlphaFoldDB" id="A0A5J4NTC9"/>
<protein>
    <submittedName>
        <fullName evidence="4">F-box and leucine-rich repeat protein 16</fullName>
    </submittedName>
</protein>
<dbReference type="InterPro" id="IPR001611">
    <property type="entry name" value="Leu-rich_rpt"/>
</dbReference>
<dbReference type="SUPFAM" id="SSF81383">
    <property type="entry name" value="F-box domain"/>
    <property type="match status" value="1"/>
</dbReference>
<feature type="domain" description="F-box" evidence="3">
    <location>
        <begin position="298"/>
        <end position="338"/>
    </location>
</feature>
<accession>A0A5J4NTC9</accession>
<dbReference type="SMART" id="SM00367">
    <property type="entry name" value="LRR_CC"/>
    <property type="match status" value="5"/>
</dbReference>
<feature type="region of interest" description="Disordered" evidence="2">
    <location>
        <begin position="78"/>
        <end position="99"/>
    </location>
</feature>
<sequence length="821" mass="90528">VMASFAKVCIDLSNNLKNFRFTKSSTPNVAPVNHKIPTVNPNPFTVDSTGTDATAIRNDPGRTNSNSFQAHAVVTNIKTAPPMPPRTECPPSGKSPNTDSKFVSNLAFPSAQMHIANTQMALDSTVHNCDNRTTLQDPSTLKTSQMNTGNGVCQTTNHQSRVNALSCINQISNKSSVNHIAAEKPMGETVRCNVRPTPSPTMAHRVAMLTRACAHTHEVNSISSTESPRDRSNHNSASSSPLPTCRGSTVAAIKQRLLSQGLKLDLDMPVRKFRRTRYRDRIRRLARGRTLAVCGMWQDESVLENIFTNLSGSELLAVCGVCKNWFRIISRHAFWDRVAIRLDIKSILGEQSTSVINVGTPNDIHLNLEYKLAQRLQVGMRRHISALLVSHLPDRYAPCLRNALATSLTNPPSQYPASSMNSSTTLSSSFIRPLLVNLQPAPNSYKRPSIPQIAAVNCPSTETKTMLPPSQLMTHSTGEVHVTESERNHSLLSFFFSSLSSNIIPSGSNDLQQTIYPRVDSHMPFELTVKPTSMPPFTELILRGCSIVDGNLEQIIRLLSGLRSLELQCCNELSELALWTCLPSSVNKLSIFDCINISDESLGAVAQLLPELRQFTLQAYHVSDSALSYFSPKQRETLRTVQLIQCMDVTNQGVINLVFALPNLTELSLSGCTNVTDECLDAICENLKGLSHLNLSWCSKITDNGLEYVSRSMPALRKLTLDRCVTITDIGLSYLSTKSVLQHLSLRWCSNLSDGIMPHLLGMTGLTYLSLAGCKRISEEGICQLARHPRLRRLEVTHCPGASHRVKAYLSKNLPDCHLLD</sequence>
<dbReference type="GO" id="GO:0031146">
    <property type="term" value="P:SCF-dependent proteasomal ubiquitin-dependent protein catabolic process"/>
    <property type="evidence" value="ECO:0007669"/>
    <property type="project" value="TreeGrafter"/>
</dbReference>
<feature type="non-terminal residue" evidence="4">
    <location>
        <position position="1"/>
    </location>
</feature>
<dbReference type="PANTHER" id="PTHR13318:SF193">
    <property type="entry name" value="F-BOX_LRR-REPEAT PROTEIN 16"/>
    <property type="match status" value="1"/>
</dbReference>
<dbReference type="InterPro" id="IPR001810">
    <property type="entry name" value="F-box_dom"/>
</dbReference>
<name>A0A5J4NTC9_9TREM</name>
<feature type="region of interest" description="Disordered" evidence="2">
    <location>
        <begin position="217"/>
        <end position="246"/>
    </location>
</feature>
<reference evidence="4 5" key="1">
    <citation type="journal article" date="2019" name="Gigascience">
        <title>Whole-genome sequence of the oriental lung fluke Paragonimus westermani.</title>
        <authorList>
            <person name="Oey H."/>
            <person name="Zakrzewski M."/>
            <person name="Narain K."/>
            <person name="Devi K.R."/>
            <person name="Agatsuma T."/>
            <person name="Nawaratna S."/>
            <person name="Gobert G.N."/>
            <person name="Jones M.K."/>
            <person name="Ragan M.A."/>
            <person name="McManus D.P."/>
            <person name="Krause L."/>
        </authorList>
    </citation>
    <scope>NUCLEOTIDE SEQUENCE [LARGE SCALE GENOMIC DNA]</scope>
    <source>
        <strain evidence="4 5">IND2009</strain>
    </source>
</reference>
<dbReference type="InterPro" id="IPR032675">
    <property type="entry name" value="LRR_dom_sf"/>
</dbReference>
<dbReference type="SMART" id="SM00256">
    <property type="entry name" value="FBOX"/>
    <property type="match status" value="1"/>
</dbReference>
<keyword evidence="1" id="KW-0833">Ubl conjugation pathway</keyword>
<dbReference type="Gene3D" id="3.80.10.10">
    <property type="entry name" value="Ribonuclease Inhibitor"/>
    <property type="match status" value="3"/>
</dbReference>
<dbReference type="InterPro" id="IPR006553">
    <property type="entry name" value="Leu-rich_rpt_Cys-con_subtyp"/>
</dbReference>
<dbReference type="EMBL" id="QNGE01000956">
    <property type="protein sequence ID" value="KAA3678803.1"/>
    <property type="molecule type" value="Genomic_DNA"/>
</dbReference>
<evidence type="ECO:0000259" key="3">
    <source>
        <dbReference type="SMART" id="SM00256"/>
    </source>
</evidence>
<evidence type="ECO:0000256" key="2">
    <source>
        <dbReference type="SAM" id="MobiDB-lite"/>
    </source>
</evidence>
<proteinExistence type="predicted"/>
<dbReference type="InterPro" id="IPR036047">
    <property type="entry name" value="F-box-like_dom_sf"/>
</dbReference>
<dbReference type="Pfam" id="PF13516">
    <property type="entry name" value="LRR_6"/>
    <property type="match status" value="2"/>
</dbReference>
<evidence type="ECO:0000313" key="5">
    <source>
        <dbReference type="Proteomes" id="UP000324629"/>
    </source>
</evidence>
<dbReference type="Pfam" id="PF12937">
    <property type="entry name" value="F-box-like"/>
    <property type="match status" value="1"/>
</dbReference>
<gene>
    <name evidence="4" type="ORF">DEA37_0008734</name>
</gene>
<organism evidence="4 5">
    <name type="scientific">Paragonimus westermani</name>
    <dbReference type="NCBI Taxonomy" id="34504"/>
    <lineage>
        <taxon>Eukaryota</taxon>
        <taxon>Metazoa</taxon>
        <taxon>Spiralia</taxon>
        <taxon>Lophotrochozoa</taxon>
        <taxon>Platyhelminthes</taxon>
        <taxon>Trematoda</taxon>
        <taxon>Digenea</taxon>
        <taxon>Plagiorchiida</taxon>
        <taxon>Troglotremata</taxon>
        <taxon>Troglotrematidae</taxon>
        <taxon>Paragonimus</taxon>
    </lineage>
</organism>
<keyword evidence="5" id="KW-1185">Reference proteome</keyword>
<comment type="caution">
    <text evidence="4">The sequence shown here is derived from an EMBL/GenBank/DDBJ whole genome shotgun (WGS) entry which is preliminary data.</text>
</comment>
<evidence type="ECO:0000313" key="4">
    <source>
        <dbReference type="EMBL" id="KAA3678803.1"/>
    </source>
</evidence>
<dbReference type="SUPFAM" id="SSF52047">
    <property type="entry name" value="RNI-like"/>
    <property type="match status" value="1"/>
</dbReference>
<dbReference type="Proteomes" id="UP000324629">
    <property type="component" value="Unassembled WGS sequence"/>
</dbReference>